<dbReference type="InterPro" id="IPR017938">
    <property type="entry name" value="Riboflavin_synthase-like_b-brl"/>
</dbReference>
<dbReference type="SUPFAM" id="SSF63380">
    <property type="entry name" value="Riboflavin synthase domain-like"/>
    <property type="match status" value="1"/>
</dbReference>
<dbReference type="InterPro" id="IPR039374">
    <property type="entry name" value="SIP_fam"/>
</dbReference>
<dbReference type="InterPro" id="IPR013113">
    <property type="entry name" value="SIP_FAD-bd"/>
</dbReference>
<dbReference type="STRING" id="314283.MED297_11230"/>
<dbReference type="Pfam" id="PF04954">
    <property type="entry name" value="SIP"/>
    <property type="match status" value="1"/>
</dbReference>
<accession>A4BAX1</accession>
<comment type="similarity">
    <text evidence="1">Belongs to the SIP oxidoreductase family.</text>
</comment>
<dbReference type="Gene3D" id="3.40.50.80">
    <property type="entry name" value="Nucleotide-binding domain of ferredoxin-NADP reductase (FNR) module"/>
    <property type="match status" value="1"/>
</dbReference>
<evidence type="ECO:0000313" key="3">
    <source>
        <dbReference type="EMBL" id="EAR10584.1"/>
    </source>
</evidence>
<gene>
    <name evidence="3" type="ORF">MED297_11230</name>
</gene>
<dbReference type="CDD" id="cd06193">
    <property type="entry name" value="siderophore_interacting"/>
    <property type="match status" value="1"/>
</dbReference>
<evidence type="ECO:0000256" key="1">
    <source>
        <dbReference type="ARBA" id="ARBA00035644"/>
    </source>
</evidence>
<dbReference type="InterPro" id="IPR017927">
    <property type="entry name" value="FAD-bd_FR_type"/>
</dbReference>
<evidence type="ECO:0000259" key="2">
    <source>
        <dbReference type="PROSITE" id="PS51384"/>
    </source>
</evidence>
<feature type="domain" description="FAD-binding FR-type" evidence="2">
    <location>
        <begin position="15"/>
        <end position="136"/>
    </location>
</feature>
<reference evidence="3 4" key="1">
    <citation type="submission" date="2006-02" db="EMBL/GenBank/DDBJ databases">
        <authorList>
            <person name="Pinhassi J."/>
            <person name="Pedros-Alio C."/>
            <person name="Ferriera S."/>
            <person name="Johnson J."/>
            <person name="Kravitz S."/>
            <person name="Halpern A."/>
            <person name="Remington K."/>
            <person name="Beeson K."/>
            <person name="Tran B."/>
            <person name="Rogers Y.-H."/>
            <person name="Friedman R."/>
            <person name="Venter J.C."/>
        </authorList>
    </citation>
    <scope>NUCLEOTIDE SEQUENCE [LARGE SCALE GENOMIC DNA]</scope>
    <source>
        <strain evidence="3 4">MED297</strain>
    </source>
</reference>
<keyword evidence="4" id="KW-1185">Reference proteome</keyword>
<sequence length="274" mass="30588">MLCLNLLNGSSAMKRKFRQLTVNDSQRLTPNMQRLWLSGDSLADFPMDADGAYIKLLFDNAGNAIADEQQIETLDGRPVMRTYTVRSFDPVNRQIVVDFVRHQHDGKTGPASAWADRVQPGDAILIGGPGPAKRLQTDADWVFLAADMTALPALSANLEQLGEQATGLAVIEVISEKDVQPLNKPDGVELHWVINPEPGTPNTVLADAVRRQSWRSGQVSAWAACEFSNMRAIRQYFKQERDVARDYLYVSSYWKMGNSEEEHKVVKREDAETA</sequence>
<dbReference type="InterPro" id="IPR039261">
    <property type="entry name" value="FNR_nucleotide-bd"/>
</dbReference>
<dbReference type="PROSITE" id="PS51384">
    <property type="entry name" value="FAD_FR"/>
    <property type="match status" value="1"/>
</dbReference>
<dbReference type="PANTHER" id="PTHR30157">
    <property type="entry name" value="FERRIC REDUCTASE, NADPH-DEPENDENT"/>
    <property type="match status" value="1"/>
</dbReference>
<comment type="caution">
    <text evidence="3">The sequence shown here is derived from an EMBL/GenBank/DDBJ whole genome shotgun (WGS) entry which is preliminary data.</text>
</comment>
<dbReference type="Proteomes" id="UP000005953">
    <property type="component" value="Unassembled WGS sequence"/>
</dbReference>
<organism evidence="3 4">
    <name type="scientific">Reinekea blandensis MED297</name>
    <dbReference type="NCBI Taxonomy" id="314283"/>
    <lineage>
        <taxon>Bacteria</taxon>
        <taxon>Pseudomonadati</taxon>
        <taxon>Pseudomonadota</taxon>
        <taxon>Gammaproteobacteria</taxon>
        <taxon>Oceanospirillales</taxon>
        <taxon>Saccharospirillaceae</taxon>
        <taxon>Reinekea</taxon>
    </lineage>
</organism>
<dbReference type="Gene3D" id="2.40.30.10">
    <property type="entry name" value="Translation factors"/>
    <property type="match status" value="1"/>
</dbReference>
<evidence type="ECO:0000313" key="4">
    <source>
        <dbReference type="Proteomes" id="UP000005953"/>
    </source>
</evidence>
<dbReference type="InterPro" id="IPR007037">
    <property type="entry name" value="SIP_rossman_dom"/>
</dbReference>
<dbReference type="Pfam" id="PF08021">
    <property type="entry name" value="FAD_binding_9"/>
    <property type="match status" value="1"/>
</dbReference>
<name>A4BAX1_9GAMM</name>
<proteinExistence type="inferred from homology"/>
<dbReference type="GO" id="GO:0016491">
    <property type="term" value="F:oxidoreductase activity"/>
    <property type="evidence" value="ECO:0007669"/>
    <property type="project" value="InterPro"/>
</dbReference>
<dbReference type="AlphaFoldDB" id="A4BAX1"/>
<protein>
    <submittedName>
        <fullName evidence="3">Putative siderophore utilization protein</fullName>
    </submittedName>
</protein>
<dbReference type="EMBL" id="AAOE01000003">
    <property type="protein sequence ID" value="EAR10584.1"/>
    <property type="molecule type" value="Genomic_DNA"/>
</dbReference>
<dbReference type="PANTHER" id="PTHR30157:SF0">
    <property type="entry name" value="NADPH-DEPENDENT FERRIC-CHELATE REDUCTASE"/>
    <property type="match status" value="1"/>
</dbReference>
<dbReference type="HOGENOM" id="CLU_040923_3_1_6"/>